<evidence type="ECO:0000256" key="5">
    <source>
        <dbReference type="PROSITE-ProRule" id="PRU00277"/>
    </source>
</evidence>
<protein>
    <recommendedName>
        <fullName evidence="2 5">peptidylprolyl isomerase</fullName>
        <ecNumber evidence="2 5">5.2.1.8</ecNumber>
    </recommendedName>
</protein>
<dbReference type="Gene3D" id="3.10.50.40">
    <property type="match status" value="1"/>
</dbReference>
<dbReference type="Proteomes" id="UP000266841">
    <property type="component" value="Unassembled WGS sequence"/>
</dbReference>
<keyword evidence="4 5" id="KW-0413">Isomerase</keyword>
<accession>K0TB44</accession>
<sequence>MSLLHILFVTAALISSLVDSTDEPGKKYLAEKASEDGVVALPSGLLYKVIKGWTEAMQLMVEGDKWELYIPSELAYGERGSPPKIPGDSALVFTIEMLEIKGEKVIALKCNPSTLEDCNDRMKKYIAKTKTKGWDADEIDEELERLARMRGVSMAADLQAWMDTRIFILQQMRMATSVEGNDEL</sequence>
<dbReference type="PANTHER" id="PTHR45779:SF7">
    <property type="entry name" value="PEPTIDYLPROLYL ISOMERASE"/>
    <property type="match status" value="1"/>
</dbReference>
<evidence type="ECO:0000256" key="3">
    <source>
        <dbReference type="ARBA" id="ARBA00023110"/>
    </source>
</evidence>
<proteinExistence type="predicted"/>
<feature type="domain" description="PPIase FKBP-type" evidence="7">
    <location>
        <begin position="6"/>
        <end position="101"/>
    </location>
</feature>
<comment type="caution">
    <text evidence="8">The sequence shown here is derived from an EMBL/GenBank/DDBJ whole genome shotgun (WGS) entry which is preliminary data.</text>
</comment>
<dbReference type="OMA" id="HAWEVEQ"/>
<name>K0TB44_THAOC</name>
<reference evidence="8 9" key="1">
    <citation type="journal article" date="2012" name="Genome Biol.">
        <title>Genome and low-iron response of an oceanic diatom adapted to chronic iron limitation.</title>
        <authorList>
            <person name="Lommer M."/>
            <person name="Specht M."/>
            <person name="Roy A.S."/>
            <person name="Kraemer L."/>
            <person name="Andreson R."/>
            <person name="Gutowska M.A."/>
            <person name="Wolf J."/>
            <person name="Bergner S.V."/>
            <person name="Schilhabel M.B."/>
            <person name="Klostermeier U.C."/>
            <person name="Beiko R.G."/>
            <person name="Rosenstiel P."/>
            <person name="Hippler M."/>
            <person name="Laroche J."/>
        </authorList>
    </citation>
    <scope>NUCLEOTIDE SEQUENCE [LARGE SCALE GENOMIC DNA]</scope>
    <source>
        <strain evidence="8 9">CCMP1005</strain>
    </source>
</reference>
<evidence type="ECO:0000313" key="8">
    <source>
        <dbReference type="EMBL" id="EJK76003.1"/>
    </source>
</evidence>
<evidence type="ECO:0000256" key="4">
    <source>
        <dbReference type="ARBA" id="ARBA00023235"/>
    </source>
</evidence>
<dbReference type="GO" id="GO:0006457">
    <property type="term" value="P:protein folding"/>
    <property type="evidence" value="ECO:0007669"/>
    <property type="project" value="InterPro"/>
</dbReference>
<dbReference type="GO" id="GO:0005783">
    <property type="term" value="C:endoplasmic reticulum"/>
    <property type="evidence" value="ECO:0007669"/>
    <property type="project" value="TreeGrafter"/>
</dbReference>
<dbReference type="EC" id="5.2.1.8" evidence="2 5"/>
<dbReference type="Pfam" id="PF00254">
    <property type="entry name" value="FKBP_C"/>
    <property type="match status" value="1"/>
</dbReference>
<evidence type="ECO:0000256" key="2">
    <source>
        <dbReference type="ARBA" id="ARBA00013194"/>
    </source>
</evidence>
<organism evidence="8 9">
    <name type="scientific">Thalassiosira oceanica</name>
    <name type="common">Marine diatom</name>
    <dbReference type="NCBI Taxonomy" id="159749"/>
    <lineage>
        <taxon>Eukaryota</taxon>
        <taxon>Sar</taxon>
        <taxon>Stramenopiles</taxon>
        <taxon>Ochrophyta</taxon>
        <taxon>Bacillariophyta</taxon>
        <taxon>Coscinodiscophyceae</taxon>
        <taxon>Thalassiosirophycidae</taxon>
        <taxon>Thalassiosirales</taxon>
        <taxon>Thalassiosiraceae</taxon>
        <taxon>Thalassiosira</taxon>
    </lineage>
</organism>
<evidence type="ECO:0000313" key="9">
    <source>
        <dbReference type="Proteomes" id="UP000266841"/>
    </source>
</evidence>
<dbReference type="SUPFAM" id="SSF54534">
    <property type="entry name" value="FKBP-like"/>
    <property type="match status" value="1"/>
</dbReference>
<dbReference type="InterPro" id="IPR001179">
    <property type="entry name" value="PPIase_FKBP_dom"/>
</dbReference>
<comment type="catalytic activity">
    <reaction evidence="1 5">
        <text>[protein]-peptidylproline (omega=180) = [protein]-peptidylproline (omega=0)</text>
        <dbReference type="Rhea" id="RHEA:16237"/>
        <dbReference type="Rhea" id="RHEA-COMP:10747"/>
        <dbReference type="Rhea" id="RHEA-COMP:10748"/>
        <dbReference type="ChEBI" id="CHEBI:83833"/>
        <dbReference type="ChEBI" id="CHEBI:83834"/>
        <dbReference type="EC" id="5.2.1.8"/>
    </reaction>
</comment>
<evidence type="ECO:0000256" key="6">
    <source>
        <dbReference type="SAM" id="SignalP"/>
    </source>
</evidence>
<dbReference type="PANTHER" id="PTHR45779">
    <property type="entry name" value="PEPTIDYLPROLYL ISOMERASE"/>
    <property type="match status" value="1"/>
</dbReference>
<dbReference type="EMBL" id="AGNL01002597">
    <property type="protein sequence ID" value="EJK76003.1"/>
    <property type="molecule type" value="Genomic_DNA"/>
</dbReference>
<feature type="chain" id="PRO_5003837785" description="peptidylprolyl isomerase" evidence="6">
    <location>
        <begin position="21"/>
        <end position="184"/>
    </location>
</feature>
<dbReference type="eggNOG" id="KOG0549">
    <property type="taxonomic scope" value="Eukaryota"/>
</dbReference>
<keyword evidence="3 5" id="KW-0697">Rotamase</keyword>
<evidence type="ECO:0000256" key="1">
    <source>
        <dbReference type="ARBA" id="ARBA00000971"/>
    </source>
</evidence>
<feature type="signal peptide" evidence="6">
    <location>
        <begin position="1"/>
        <end position="20"/>
    </location>
</feature>
<dbReference type="PROSITE" id="PS50059">
    <property type="entry name" value="FKBP_PPIASE"/>
    <property type="match status" value="1"/>
</dbReference>
<dbReference type="OrthoDB" id="1902587at2759"/>
<dbReference type="GO" id="GO:0003755">
    <property type="term" value="F:peptidyl-prolyl cis-trans isomerase activity"/>
    <property type="evidence" value="ECO:0007669"/>
    <property type="project" value="UniProtKB-KW"/>
</dbReference>
<dbReference type="AlphaFoldDB" id="K0TB44"/>
<dbReference type="InterPro" id="IPR044609">
    <property type="entry name" value="FKBP2/11"/>
</dbReference>
<dbReference type="InterPro" id="IPR046357">
    <property type="entry name" value="PPIase_dom_sf"/>
</dbReference>
<evidence type="ECO:0000259" key="7">
    <source>
        <dbReference type="PROSITE" id="PS50059"/>
    </source>
</evidence>
<gene>
    <name evidence="8" type="ORF">THAOC_02255</name>
</gene>
<keyword evidence="9" id="KW-1185">Reference proteome</keyword>
<keyword evidence="6" id="KW-0732">Signal</keyword>